<sequence length="49" mass="5402">MKTIVAIIAIALIEGFAIYQGINGTMLALALVAISGLERYHIKKLPWFK</sequence>
<name>X1MRN9_9ZZZZ</name>
<evidence type="ECO:0000313" key="1">
    <source>
        <dbReference type="EMBL" id="GAI34327.1"/>
    </source>
</evidence>
<dbReference type="AlphaFoldDB" id="X1MRN9"/>
<gene>
    <name evidence="1" type="ORF">S06H3_45590</name>
</gene>
<dbReference type="EMBL" id="BARV01028489">
    <property type="protein sequence ID" value="GAI34327.1"/>
    <property type="molecule type" value="Genomic_DNA"/>
</dbReference>
<accession>X1MRN9</accession>
<proteinExistence type="predicted"/>
<comment type="caution">
    <text evidence="1">The sequence shown here is derived from an EMBL/GenBank/DDBJ whole genome shotgun (WGS) entry which is preliminary data.</text>
</comment>
<reference evidence="1" key="1">
    <citation type="journal article" date="2014" name="Front. Microbiol.">
        <title>High frequency of phylogenetically diverse reductive dehalogenase-homologous genes in deep subseafloor sedimentary metagenomes.</title>
        <authorList>
            <person name="Kawai M."/>
            <person name="Futagami T."/>
            <person name="Toyoda A."/>
            <person name="Takaki Y."/>
            <person name="Nishi S."/>
            <person name="Hori S."/>
            <person name="Arai W."/>
            <person name="Tsubouchi T."/>
            <person name="Morono Y."/>
            <person name="Uchiyama I."/>
            <person name="Ito T."/>
            <person name="Fujiyama A."/>
            <person name="Inagaki F."/>
            <person name="Takami H."/>
        </authorList>
    </citation>
    <scope>NUCLEOTIDE SEQUENCE</scope>
    <source>
        <strain evidence="1">Expedition CK06-06</strain>
    </source>
</reference>
<protein>
    <submittedName>
        <fullName evidence="1">Uncharacterized protein</fullName>
    </submittedName>
</protein>
<organism evidence="1">
    <name type="scientific">marine sediment metagenome</name>
    <dbReference type="NCBI Taxonomy" id="412755"/>
    <lineage>
        <taxon>unclassified sequences</taxon>
        <taxon>metagenomes</taxon>
        <taxon>ecological metagenomes</taxon>
    </lineage>
</organism>